<proteinExistence type="predicted"/>
<evidence type="ECO:0000313" key="3">
    <source>
        <dbReference type="Proteomes" id="UP000215914"/>
    </source>
</evidence>
<reference evidence="3" key="1">
    <citation type="journal article" date="2017" name="Nature">
        <title>The sunflower genome provides insights into oil metabolism, flowering and Asterid evolution.</title>
        <authorList>
            <person name="Badouin H."/>
            <person name="Gouzy J."/>
            <person name="Grassa C.J."/>
            <person name="Murat F."/>
            <person name="Staton S.E."/>
            <person name="Cottret L."/>
            <person name="Lelandais-Briere C."/>
            <person name="Owens G.L."/>
            <person name="Carrere S."/>
            <person name="Mayjonade B."/>
            <person name="Legrand L."/>
            <person name="Gill N."/>
            <person name="Kane N.C."/>
            <person name="Bowers J.E."/>
            <person name="Hubner S."/>
            <person name="Bellec A."/>
            <person name="Berard A."/>
            <person name="Berges H."/>
            <person name="Blanchet N."/>
            <person name="Boniface M.C."/>
            <person name="Brunel D."/>
            <person name="Catrice O."/>
            <person name="Chaidir N."/>
            <person name="Claudel C."/>
            <person name="Donnadieu C."/>
            <person name="Faraut T."/>
            <person name="Fievet G."/>
            <person name="Helmstetter N."/>
            <person name="King M."/>
            <person name="Knapp S.J."/>
            <person name="Lai Z."/>
            <person name="Le Paslier M.C."/>
            <person name="Lippi Y."/>
            <person name="Lorenzon L."/>
            <person name="Mandel J.R."/>
            <person name="Marage G."/>
            <person name="Marchand G."/>
            <person name="Marquand E."/>
            <person name="Bret-Mestries E."/>
            <person name="Morien E."/>
            <person name="Nambeesan S."/>
            <person name="Nguyen T."/>
            <person name="Pegot-Espagnet P."/>
            <person name="Pouilly N."/>
            <person name="Raftis F."/>
            <person name="Sallet E."/>
            <person name="Schiex T."/>
            <person name="Thomas J."/>
            <person name="Vandecasteele C."/>
            <person name="Vares D."/>
            <person name="Vear F."/>
            <person name="Vautrin S."/>
            <person name="Crespi M."/>
            <person name="Mangin B."/>
            <person name="Burke J.M."/>
            <person name="Salse J."/>
            <person name="Munos S."/>
            <person name="Vincourt P."/>
            <person name="Rieseberg L.H."/>
            <person name="Langlade N.B."/>
        </authorList>
    </citation>
    <scope>NUCLEOTIDE SEQUENCE [LARGE SCALE GENOMIC DNA]</scope>
    <source>
        <strain evidence="3">cv. SF193</strain>
    </source>
</reference>
<dbReference type="EMBL" id="CM007899">
    <property type="protein sequence ID" value="OTG11329.1"/>
    <property type="molecule type" value="Genomic_DNA"/>
</dbReference>
<sequence length="85" mass="9862">MDVRNLCFLGVFIAFFVVLSVADFGQGNRRFLDNASYHHWSPHDIQDNIIKFWCCVGKDLNKLQKLSSILNSIYHKSQTIIETLM</sequence>
<keyword evidence="3" id="KW-1185">Reference proteome</keyword>
<accession>A0A251TKN1</accession>
<evidence type="ECO:0000256" key="1">
    <source>
        <dbReference type="SAM" id="SignalP"/>
    </source>
</evidence>
<feature type="chain" id="PRO_5013123639" evidence="1">
    <location>
        <begin position="23"/>
        <end position="85"/>
    </location>
</feature>
<protein>
    <submittedName>
        <fullName evidence="2">Uncharacterized protein</fullName>
    </submittedName>
</protein>
<gene>
    <name evidence="2" type="ORF">HannXRQ_Chr10g0297521</name>
</gene>
<name>A0A251TKN1_HELAN</name>
<feature type="signal peptide" evidence="1">
    <location>
        <begin position="1"/>
        <end position="22"/>
    </location>
</feature>
<evidence type="ECO:0000313" key="2">
    <source>
        <dbReference type="EMBL" id="OTG11329.1"/>
    </source>
</evidence>
<dbReference type="InParanoid" id="A0A251TKN1"/>
<dbReference type="AlphaFoldDB" id="A0A251TKN1"/>
<keyword evidence="1" id="KW-0732">Signal</keyword>
<dbReference type="Proteomes" id="UP000215914">
    <property type="component" value="Chromosome 10"/>
</dbReference>
<organism evidence="2 3">
    <name type="scientific">Helianthus annuus</name>
    <name type="common">Common sunflower</name>
    <dbReference type="NCBI Taxonomy" id="4232"/>
    <lineage>
        <taxon>Eukaryota</taxon>
        <taxon>Viridiplantae</taxon>
        <taxon>Streptophyta</taxon>
        <taxon>Embryophyta</taxon>
        <taxon>Tracheophyta</taxon>
        <taxon>Spermatophyta</taxon>
        <taxon>Magnoliopsida</taxon>
        <taxon>eudicotyledons</taxon>
        <taxon>Gunneridae</taxon>
        <taxon>Pentapetalae</taxon>
        <taxon>asterids</taxon>
        <taxon>campanulids</taxon>
        <taxon>Asterales</taxon>
        <taxon>Asteraceae</taxon>
        <taxon>Asteroideae</taxon>
        <taxon>Heliantheae alliance</taxon>
        <taxon>Heliantheae</taxon>
        <taxon>Helianthus</taxon>
    </lineage>
</organism>